<dbReference type="Proteomes" id="UP001198893">
    <property type="component" value="Unassembled WGS sequence"/>
</dbReference>
<feature type="chain" id="PRO_5043733626" evidence="1">
    <location>
        <begin position="31"/>
        <end position="1581"/>
    </location>
</feature>
<organism evidence="2 3">
    <name type="scientific">Roseburia amylophila</name>
    <dbReference type="NCBI Taxonomy" id="2981794"/>
    <lineage>
        <taxon>Bacteria</taxon>
        <taxon>Bacillati</taxon>
        <taxon>Bacillota</taxon>
        <taxon>Clostridia</taxon>
        <taxon>Lachnospirales</taxon>
        <taxon>Lachnospiraceae</taxon>
        <taxon>Roseburia</taxon>
    </lineage>
</organism>
<keyword evidence="1" id="KW-0732">Signal</keyword>
<feature type="signal peptide" evidence="1">
    <location>
        <begin position="1"/>
        <end position="30"/>
    </location>
</feature>
<evidence type="ECO:0000313" key="2">
    <source>
        <dbReference type="EMBL" id="MCC2243066.1"/>
    </source>
</evidence>
<comment type="caution">
    <text evidence="2">The sequence shown here is derived from an EMBL/GenBank/DDBJ whole genome shotgun (WGS) entry which is preliminary data.</text>
</comment>
<dbReference type="RefSeq" id="WP_227710632.1">
    <property type="nucleotide sequence ID" value="NZ_JAJEQW010000015.1"/>
</dbReference>
<gene>
    <name evidence="2" type="ORF">LKD47_12315</name>
</gene>
<evidence type="ECO:0000256" key="1">
    <source>
        <dbReference type="SAM" id="SignalP"/>
    </source>
</evidence>
<protein>
    <submittedName>
        <fullName evidence="2">DUF5057 domain-containing protein</fullName>
    </submittedName>
</protein>
<proteinExistence type="predicted"/>
<reference evidence="2" key="1">
    <citation type="submission" date="2021-10" db="EMBL/GenBank/DDBJ databases">
        <title>Anaerobic single-cell dispensing facilitates the cultivation of human gut bacteria.</title>
        <authorList>
            <person name="Afrizal A."/>
        </authorList>
    </citation>
    <scope>NUCLEOTIDE SEQUENCE</scope>
    <source>
        <strain evidence="2">CLA-AA-H204</strain>
    </source>
</reference>
<accession>A0AAW4WE77</accession>
<evidence type="ECO:0000313" key="3">
    <source>
        <dbReference type="Proteomes" id="UP001198893"/>
    </source>
</evidence>
<sequence>MKRKNSLKNSRKRIIQATVAAVAGITVAVAAFRPVETSANGVLPGVESIVAQKMATEDKTYRILEIMPDGAESEMGYLAAGSEPVALAADGMLAYFAENGIENTQQERMDYINSLKQRLEDGKIASGDTSKTPLYAEAYEETFFPTEEQQKDYKKLVFPEEQYETITAEGHYAYRQDYDGNYNPNVVSFSYNATGDYAVEFERRTPLKDETPYNQPYEYRDNGTDGYYEAVENPMTGGNYYYISDFYYVGADSEHGHYLAQLDAAKPYSYTASGDGAFAFVPGTAEEDSANQSCQVEMGSVWYTGGLYNNNLFRDYVLGALSKDDLKVEVTAVTESGLASVDVSGMDFIYIGGQGYDTGMKYQLSSPELLAQVDKIYKKILGKAPVLIDSTVLESALTDYNTSDIAKLVVWSIQKELKDDPQSVDAAELCDTASLNSNYNGNDTNYAENNVYCMKMTDADGVRQHVFTGLLEAFPQELQEAEGFAPVRALIEQENTLRTSADAIDTTLSKNMVLQYILNYPYERTFSDKEELRVLDIEPAMGALYLDENTADDRILTKKKLADWTGVAIENISITRMTSAEFIGKIEDMNMKYDLVYFGLGYAGENGNSDAKLQGDYMNRDAEGNTVYNDSLMNGLVYAHTGDAFLRKAILGGLLDTDYVDNNTSNYLYGGNPDSSRDPYGDRDEWDSGLGKLVTATKTISGFQYDNPKNRNDRQEITVTVGNVGVYRASGNDITESKKRDLEEFLGAKYPVLFAQNFVTTEGEINAKVVDNSSVLYQFAKENLAQDNVFYLDTEGKPNDESSFRYYINMPKVKLAMLNPSTGVEESDTALSTGTARTTDNNYGNKIVEIRTDKKDSGVYTLRYRFRIDSSVDASAATVYHAGLYFDMNADGKFIENDTYSERQKDCIIFDASGNEVDRDAAGEYQLSSGQEYYLEKDIPGDYRGMLTWKLELTQTTNAYIRTAKTGYTIVSRTAGDDSVQVVKVLQIMGNNNEWGGYFNLSQDSDMQDFISNFENTEGVRFEITAIPMRDFNGKYTSFEQLKDYQMLIFGFQDSYSDMTNADTLAAVDDYIVSGRSVLFTHDTSSFVNVATEQMYCQDNPDGDNGWNPGWLSNQGNAGDFNQVERHWGYTVNQKFRGVLGMDRYGITYNERTSKDPQAAQLRSLLLKEGQLLDISTTTDASGNEITTGTIDTAHGGVTTRENPDGSGALTSAVLGSDKDIAYVPGTNQKQSYGQTQGYTYGAINFHYYYNAPWQCTTEAKYAYNQYMMWRTLPLPTQRNDVSLGNLKNNASMYATQVNDGQITHYPYEIGSQITIANTHYQYYQLNMDEDMDGDENSDIVVWYCLGASGDGSAIYTSSPNDVRNNYYIYNIGNITYSGVGHSTISNVNEKQLFFNTIVAAYKTRIKDPVVKLLENGSRTSAEKEAVYVHTDNAIGNKALENEVSFYYTVTDSNLVTSDKEISVDYSMVDKNGSSIAIPVQAAENQVYITTEAVNGDTVTTDSAGRLRGLKSGEVYKVTVHNLTDTKVQEAITNGNMRIAVHAVSTFDYYGDSYGLGENAQSIPQSSTSMKILGTTLFDLD</sequence>
<dbReference type="EMBL" id="JAJEQW010000015">
    <property type="protein sequence ID" value="MCC2243066.1"/>
    <property type="molecule type" value="Genomic_DNA"/>
</dbReference>
<name>A0AAW4WE77_9FIRM</name>